<dbReference type="Proteomes" id="UP001611580">
    <property type="component" value="Unassembled WGS sequence"/>
</dbReference>
<feature type="compositionally biased region" description="Low complexity" evidence="17">
    <location>
        <begin position="378"/>
        <end position="389"/>
    </location>
</feature>
<keyword evidence="4" id="KW-0813">Transport</keyword>
<keyword evidence="7" id="KW-0653">Protein transport</keyword>
<evidence type="ECO:0000256" key="4">
    <source>
        <dbReference type="ARBA" id="ARBA00022448"/>
    </source>
</evidence>
<evidence type="ECO:0000256" key="16">
    <source>
        <dbReference type="RuleBase" id="RU003945"/>
    </source>
</evidence>
<evidence type="ECO:0000256" key="7">
    <source>
        <dbReference type="ARBA" id="ARBA00022927"/>
    </source>
</evidence>
<comment type="caution">
    <text evidence="20">The sequence shown here is derived from an EMBL/GenBank/DDBJ whole genome shotgun (WGS) entry which is preliminary data.</text>
</comment>
<comment type="subunit">
    <text evidence="12">Interacts with the Sec translocase complex via SecD. Specifically interacts with transmembrane segments of nascent integral membrane proteins during membrane integration.</text>
</comment>
<evidence type="ECO:0000256" key="13">
    <source>
        <dbReference type="ARBA" id="ARBA00031538"/>
    </source>
</evidence>
<dbReference type="NCBIfam" id="NF002350">
    <property type="entry name" value="PRK01315.1"/>
    <property type="match status" value="1"/>
</dbReference>
<feature type="transmembrane region" description="Helical" evidence="18">
    <location>
        <begin position="37"/>
        <end position="58"/>
    </location>
</feature>
<dbReference type="Pfam" id="PF02096">
    <property type="entry name" value="60KD_IMP"/>
    <property type="match status" value="1"/>
</dbReference>
<dbReference type="InterPro" id="IPR001708">
    <property type="entry name" value="YidC/ALB3/OXA1/COX18"/>
</dbReference>
<evidence type="ECO:0000256" key="11">
    <source>
        <dbReference type="ARBA" id="ARBA00025034"/>
    </source>
</evidence>
<evidence type="ECO:0000256" key="1">
    <source>
        <dbReference type="ARBA" id="ARBA00004651"/>
    </source>
</evidence>
<keyword evidence="5" id="KW-1003">Cell membrane</keyword>
<dbReference type="EMBL" id="JBIRYI010000005">
    <property type="protein sequence ID" value="MFI2487242.1"/>
    <property type="molecule type" value="Genomic_DNA"/>
</dbReference>
<evidence type="ECO:0000256" key="17">
    <source>
        <dbReference type="SAM" id="MobiDB-lite"/>
    </source>
</evidence>
<evidence type="ECO:0000256" key="3">
    <source>
        <dbReference type="ARBA" id="ARBA00015325"/>
    </source>
</evidence>
<dbReference type="CDD" id="cd20070">
    <property type="entry name" value="5TM_YidC_Alb3"/>
    <property type="match status" value="1"/>
</dbReference>
<feature type="compositionally biased region" description="Polar residues" evidence="17">
    <location>
        <begin position="349"/>
        <end position="377"/>
    </location>
</feature>
<evidence type="ECO:0000256" key="10">
    <source>
        <dbReference type="ARBA" id="ARBA00023186"/>
    </source>
</evidence>
<sequence>MDFFAFLYPIEWVVAWIMYGSHWLFTTLGMSSGPGTAWVLSIVALVIVIRVLLIPLFFKQIKASRGMQMIQPELQAVQKKYKGKTDPASRENMTRETMELYRKHGTNPFASCMPILLQSPIFFALFRVLNGLQPISTGAQDPIGPITREVAGDIESSTLFGAQLSDVFLQTDSMTSRIVVIVLIVAMSVTTFTTQRQLTMKNMPPSALEGPMAQTQKLMLYMLPIVFAISGVNFPVGVLIYWTVTNLWSMGQQYYTIKRMPTPGSIAEKQMKERQAAKAARKAARNGTVIEDEVPVVEEPKSGQRVQPKRKNRQKGAARPEATRPAIAQAAPQDAADTTTDAPAEKQQVAKSKQSGTPKQAGSAKQSSTQPGSKPKQSGTAPGATSSSSGKRKQKK</sequence>
<evidence type="ECO:0000259" key="19">
    <source>
        <dbReference type="Pfam" id="PF02096"/>
    </source>
</evidence>
<evidence type="ECO:0000256" key="8">
    <source>
        <dbReference type="ARBA" id="ARBA00022989"/>
    </source>
</evidence>
<comment type="subcellular location">
    <subcellularLocation>
        <location evidence="1">Cell membrane</location>
        <topology evidence="1">Multi-pass membrane protein</topology>
    </subcellularLocation>
    <subcellularLocation>
        <location evidence="16">Membrane</location>
        <topology evidence="16">Multi-pass membrane protein</topology>
    </subcellularLocation>
</comment>
<protein>
    <recommendedName>
        <fullName evidence="3">Membrane protein insertase YidC</fullName>
    </recommendedName>
    <alternativeName>
        <fullName evidence="15">Foldase YidC</fullName>
    </alternativeName>
    <alternativeName>
        <fullName evidence="14">Membrane integrase YidC</fullName>
    </alternativeName>
    <alternativeName>
        <fullName evidence="13">Membrane protein YidC</fullName>
    </alternativeName>
</protein>
<feature type="compositionally biased region" description="Basic residues" evidence="17">
    <location>
        <begin position="307"/>
        <end position="316"/>
    </location>
</feature>
<dbReference type="NCBIfam" id="TIGR03592">
    <property type="entry name" value="yidC_oxa1_cterm"/>
    <property type="match status" value="1"/>
</dbReference>
<accession>A0ABW7XIA1</accession>
<evidence type="ECO:0000313" key="21">
    <source>
        <dbReference type="Proteomes" id="UP001611580"/>
    </source>
</evidence>
<keyword evidence="8 18" id="KW-1133">Transmembrane helix</keyword>
<evidence type="ECO:0000256" key="5">
    <source>
        <dbReference type="ARBA" id="ARBA00022475"/>
    </source>
</evidence>
<keyword evidence="9 18" id="KW-0472">Membrane</keyword>
<keyword evidence="10" id="KW-0143">Chaperone</keyword>
<comment type="function">
    <text evidence="11">Required for the insertion and/or proper folding and/or complex formation of integral membrane proteins into the membrane. Involved in integration of membrane proteins that insert both dependently and independently of the Sec translocase complex, as well as at least some lipoproteins. Aids folding of multispanning membrane proteins.</text>
</comment>
<gene>
    <name evidence="20" type="primary">yidC</name>
    <name evidence="20" type="ORF">ACH47X_10060</name>
</gene>
<evidence type="ECO:0000256" key="6">
    <source>
        <dbReference type="ARBA" id="ARBA00022692"/>
    </source>
</evidence>
<feature type="transmembrane region" description="Helical" evidence="18">
    <location>
        <begin position="218"/>
        <end position="244"/>
    </location>
</feature>
<dbReference type="InterPro" id="IPR028055">
    <property type="entry name" value="YidC/Oxa/ALB_C"/>
</dbReference>
<evidence type="ECO:0000256" key="15">
    <source>
        <dbReference type="ARBA" id="ARBA00033342"/>
    </source>
</evidence>
<dbReference type="PANTHER" id="PTHR12428">
    <property type="entry name" value="OXA1"/>
    <property type="match status" value="1"/>
</dbReference>
<evidence type="ECO:0000256" key="18">
    <source>
        <dbReference type="SAM" id="Phobius"/>
    </source>
</evidence>
<evidence type="ECO:0000313" key="20">
    <source>
        <dbReference type="EMBL" id="MFI2487242.1"/>
    </source>
</evidence>
<keyword evidence="6 16" id="KW-0812">Transmembrane</keyword>
<reference evidence="20 21" key="1">
    <citation type="submission" date="2024-10" db="EMBL/GenBank/DDBJ databases">
        <title>The Natural Products Discovery Center: Release of the First 8490 Sequenced Strains for Exploring Actinobacteria Biosynthetic Diversity.</title>
        <authorList>
            <person name="Kalkreuter E."/>
            <person name="Kautsar S.A."/>
            <person name="Yang D."/>
            <person name="Bader C.D."/>
            <person name="Teijaro C.N."/>
            <person name="Fluegel L."/>
            <person name="Davis C.M."/>
            <person name="Simpson J.R."/>
            <person name="Lauterbach L."/>
            <person name="Steele A.D."/>
            <person name="Gui C."/>
            <person name="Meng S."/>
            <person name="Li G."/>
            <person name="Viehrig K."/>
            <person name="Ye F."/>
            <person name="Su P."/>
            <person name="Kiefer A.F."/>
            <person name="Nichols A."/>
            <person name="Cepeda A.J."/>
            <person name="Yan W."/>
            <person name="Fan B."/>
            <person name="Jiang Y."/>
            <person name="Adhikari A."/>
            <person name="Zheng C.-J."/>
            <person name="Schuster L."/>
            <person name="Cowan T.M."/>
            <person name="Smanski M.J."/>
            <person name="Chevrette M.G."/>
            <person name="De Carvalho L.P.S."/>
            <person name="Shen B."/>
        </authorList>
    </citation>
    <scope>NUCLEOTIDE SEQUENCE [LARGE SCALE GENOMIC DNA]</scope>
    <source>
        <strain evidence="20 21">NPDC019481</strain>
    </source>
</reference>
<feature type="transmembrane region" description="Helical" evidence="18">
    <location>
        <begin position="178"/>
        <end position="198"/>
    </location>
</feature>
<feature type="domain" description="Membrane insertase YidC/Oxa/ALB C-terminal" evidence="19">
    <location>
        <begin position="38"/>
        <end position="257"/>
    </location>
</feature>
<dbReference type="PANTHER" id="PTHR12428:SF65">
    <property type="entry name" value="CYTOCHROME C OXIDASE ASSEMBLY PROTEIN COX18, MITOCHONDRIAL"/>
    <property type="match status" value="1"/>
</dbReference>
<keyword evidence="21" id="KW-1185">Reference proteome</keyword>
<comment type="similarity">
    <text evidence="2">Belongs to the OXA1/ALB3/YidC family. Type 1 subfamily.</text>
</comment>
<name>A0ABW7XIA1_9MICO</name>
<feature type="region of interest" description="Disordered" evidence="17">
    <location>
        <begin position="291"/>
        <end position="396"/>
    </location>
</feature>
<evidence type="ECO:0000256" key="9">
    <source>
        <dbReference type="ARBA" id="ARBA00023136"/>
    </source>
</evidence>
<feature type="transmembrane region" description="Helical" evidence="18">
    <location>
        <begin position="7"/>
        <end position="25"/>
    </location>
</feature>
<evidence type="ECO:0000256" key="14">
    <source>
        <dbReference type="ARBA" id="ARBA00033245"/>
    </source>
</evidence>
<evidence type="ECO:0000256" key="12">
    <source>
        <dbReference type="ARBA" id="ARBA00026028"/>
    </source>
</evidence>
<dbReference type="InterPro" id="IPR047196">
    <property type="entry name" value="YidC_ALB_C"/>
</dbReference>
<evidence type="ECO:0000256" key="2">
    <source>
        <dbReference type="ARBA" id="ARBA00010527"/>
    </source>
</evidence>
<dbReference type="RefSeq" id="WP_397403784.1">
    <property type="nucleotide sequence ID" value="NZ_JBIRYI010000005.1"/>
</dbReference>
<organism evidence="20 21">
    <name type="scientific">Promicromonospora kroppenstedtii</name>
    <dbReference type="NCBI Taxonomy" id="440482"/>
    <lineage>
        <taxon>Bacteria</taxon>
        <taxon>Bacillati</taxon>
        <taxon>Actinomycetota</taxon>
        <taxon>Actinomycetes</taxon>
        <taxon>Micrococcales</taxon>
        <taxon>Promicromonosporaceae</taxon>
        <taxon>Promicromonospora</taxon>
    </lineage>
</organism>
<proteinExistence type="inferred from homology"/>
<feature type="compositionally biased region" description="Low complexity" evidence="17">
    <location>
        <begin position="325"/>
        <end position="342"/>
    </location>
</feature>